<evidence type="ECO:0000313" key="2">
    <source>
        <dbReference type="Proteomes" id="UP000623687"/>
    </source>
</evidence>
<dbReference type="GeneID" id="59375413"/>
<dbReference type="RefSeq" id="XP_036633661.1">
    <property type="nucleotide sequence ID" value="XM_036775159.1"/>
</dbReference>
<dbReference type="VEuPathDB" id="FungiDB:PC9H_005595"/>
<dbReference type="Proteomes" id="UP000623687">
    <property type="component" value="Unassembled WGS sequence"/>
</dbReference>
<name>A0A8H6ZZB1_PLEOS</name>
<organism evidence="1 2">
    <name type="scientific">Pleurotus ostreatus</name>
    <name type="common">Oyster mushroom</name>
    <name type="synonym">White-rot fungus</name>
    <dbReference type="NCBI Taxonomy" id="5322"/>
    <lineage>
        <taxon>Eukaryota</taxon>
        <taxon>Fungi</taxon>
        <taxon>Dikarya</taxon>
        <taxon>Basidiomycota</taxon>
        <taxon>Agaricomycotina</taxon>
        <taxon>Agaricomycetes</taxon>
        <taxon>Agaricomycetidae</taxon>
        <taxon>Agaricales</taxon>
        <taxon>Pleurotineae</taxon>
        <taxon>Pleurotaceae</taxon>
        <taxon>Pleurotus</taxon>
    </lineage>
</organism>
<sequence length="452" mass="49482">MSDIDNLPPSPVNPFLPWPPIRRFATSAIRHGILLNLNPGEASIIVVNDAAYSEPTLTVALPRFRRRTSPNGVPNDNYHAKAKKQIYIAASLAITPTPSRGRNCPTSGTPTTFRLSVHCIRSKTAVAVHDHHDKDISLSYIQVSLESRILDVGSGDAQYNVPSLRTTTTTKTSLISSSRAALRRRLLDSRRLAVSHSRLPDRRIHCTLDDIGITQTSQTPHPRAQEHPGQYTDLMPSVISANGGIVYSGKREGVEWGNRGSRSEFETQQTQKRISGCAGGTSVCIERRRRPPRARNAGVHGGLVDRLLRHLQLALSCIFVPPVLSPSSTSSFTYLLHPSSSSANNAEMQCSPPSSVVIAVVQHCSMGNLVYLIMKPDDGYISVNARRRDGHTAAVQPLCMCPSPSRLGVMQWLQRMCRVVSPLCDMSSIGGALSFAAVRRSFRVRFPLSSRS</sequence>
<keyword evidence="2" id="KW-1185">Reference proteome</keyword>
<comment type="caution">
    <text evidence="1">The sequence shown here is derived from an EMBL/GenBank/DDBJ whole genome shotgun (WGS) entry which is preliminary data.</text>
</comment>
<evidence type="ECO:0000313" key="1">
    <source>
        <dbReference type="EMBL" id="KAF7433634.1"/>
    </source>
</evidence>
<dbReference type="EMBL" id="JACETU010000003">
    <property type="protein sequence ID" value="KAF7433634.1"/>
    <property type="molecule type" value="Genomic_DNA"/>
</dbReference>
<accession>A0A8H6ZZB1</accession>
<protein>
    <submittedName>
        <fullName evidence="1">Uncharacterized protein</fullName>
    </submittedName>
</protein>
<reference evidence="1" key="1">
    <citation type="submission" date="2019-07" db="EMBL/GenBank/DDBJ databases">
        <authorList>
            <person name="Palmer J.M."/>
        </authorList>
    </citation>
    <scope>NUCLEOTIDE SEQUENCE</scope>
    <source>
        <strain evidence="1">PC9</strain>
    </source>
</reference>
<dbReference type="AlphaFoldDB" id="A0A8H6ZZB1"/>
<gene>
    <name evidence="1" type="ORF">PC9H_005595</name>
</gene>
<proteinExistence type="predicted"/>